<organism evidence="1 2">
    <name type="scientific">Candidozyma auris</name>
    <name type="common">Yeast</name>
    <name type="synonym">Candida auris</name>
    <dbReference type="NCBI Taxonomy" id="498019"/>
    <lineage>
        <taxon>Eukaryota</taxon>
        <taxon>Fungi</taxon>
        <taxon>Dikarya</taxon>
        <taxon>Ascomycota</taxon>
        <taxon>Saccharomycotina</taxon>
        <taxon>Pichiomycetes</taxon>
        <taxon>Metschnikowiaceae</taxon>
        <taxon>Candidozyma</taxon>
    </lineage>
</organism>
<dbReference type="AlphaFoldDB" id="A0A0L0NXE3"/>
<sequence length="70" mass="8281">MAKKKKKKKKNKKKYKNSTGKFHLFEYSHVDVWITRGLSNSTAFRRIGCESVNYLEHTERSNHTKNIPIV</sequence>
<evidence type="ECO:0000313" key="1">
    <source>
        <dbReference type="EMBL" id="KND98653.1"/>
    </source>
</evidence>
<accession>A0A0L0NXE3</accession>
<name>A0A0L0NXE3_CANAR</name>
<dbReference type="VEuPathDB" id="FungiDB:QG37_04554"/>
<gene>
    <name evidence="1" type="ORF">QG37_04554</name>
</gene>
<comment type="caution">
    <text evidence="1">The sequence shown here is derived from an EMBL/GenBank/DDBJ whole genome shotgun (WGS) entry which is preliminary data.</text>
</comment>
<reference evidence="2" key="1">
    <citation type="journal article" date="2015" name="BMC Genomics">
        <title>Draft genome of a commonly misdiagnosed multidrug resistant pathogen Candida auris.</title>
        <authorList>
            <person name="Chatterjee S."/>
            <person name="Alampalli S.V."/>
            <person name="Nageshan R.K."/>
            <person name="Chettiar S.T."/>
            <person name="Joshi S."/>
            <person name="Tatu U.S."/>
        </authorList>
    </citation>
    <scope>NUCLEOTIDE SEQUENCE [LARGE SCALE GENOMIC DNA]</scope>
    <source>
        <strain evidence="2">6684</strain>
    </source>
</reference>
<evidence type="ECO:0000313" key="2">
    <source>
        <dbReference type="Proteomes" id="UP000037122"/>
    </source>
</evidence>
<protein>
    <submittedName>
        <fullName evidence="1">Uncharacterized protein</fullName>
    </submittedName>
</protein>
<dbReference type="Proteomes" id="UP000037122">
    <property type="component" value="Unassembled WGS sequence"/>
</dbReference>
<dbReference type="EMBL" id="LGST01000031">
    <property type="protein sequence ID" value="KND98653.1"/>
    <property type="molecule type" value="Genomic_DNA"/>
</dbReference>
<proteinExistence type="predicted"/>